<evidence type="ECO:0000313" key="14">
    <source>
        <dbReference type="Proteomes" id="UP000214588"/>
    </source>
</evidence>
<feature type="binding site" evidence="11">
    <location>
        <position position="150"/>
    </location>
    <ligand>
        <name>Mg(2+)</name>
        <dbReference type="ChEBI" id="CHEBI:18420"/>
    </ligand>
</feature>
<dbReference type="InterPro" id="IPR011179">
    <property type="entry name" value="IPdP_isomerase"/>
</dbReference>
<evidence type="ECO:0000256" key="7">
    <source>
        <dbReference type="ARBA" id="ARBA00022857"/>
    </source>
</evidence>
<dbReference type="GO" id="GO:0010181">
    <property type="term" value="F:FMN binding"/>
    <property type="evidence" value="ECO:0007669"/>
    <property type="project" value="UniProtKB-UniRule"/>
</dbReference>
<evidence type="ECO:0000256" key="5">
    <source>
        <dbReference type="ARBA" id="ARBA00022723"/>
    </source>
</evidence>
<dbReference type="GO" id="GO:0000287">
    <property type="term" value="F:magnesium ion binding"/>
    <property type="evidence" value="ECO:0007669"/>
    <property type="project" value="UniProtKB-UniRule"/>
</dbReference>
<dbReference type="EC" id="5.3.3.2" evidence="11"/>
<keyword evidence="8 11" id="KW-0414">Isoprene biosynthesis</keyword>
<name>A0A226BX90_9FIRM</name>
<feature type="binding site" evidence="11">
    <location>
        <position position="206"/>
    </location>
    <ligand>
        <name>FMN</name>
        <dbReference type="ChEBI" id="CHEBI:58210"/>
    </ligand>
</feature>
<comment type="caution">
    <text evidence="11">Lacks conserved residue(s) required for the propagation of feature annotation.</text>
</comment>
<evidence type="ECO:0000256" key="4">
    <source>
        <dbReference type="ARBA" id="ARBA00022643"/>
    </source>
</evidence>
<dbReference type="RefSeq" id="WP_089024344.1">
    <property type="nucleotide sequence ID" value="NZ_NIQC01000032.1"/>
</dbReference>
<evidence type="ECO:0000256" key="11">
    <source>
        <dbReference type="HAMAP-Rule" id="MF_00354"/>
    </source>
</evidence>
<dbReference type="GO" id="GO:0004452">
    <property type="term" value="F:isopentenyl-diphosphate delta-isomerase activity"/>
    <property type="evidence" value="ECO:0007669"/>
    <property type="project" value="UniProtKB-UniRule"/>
</dbReference>
<dbReference type="AlphaFoldDB" id="A0A226BX90"/>
<dbReference type="Proteomes" id="UP000214588">
    <property type="component" value="Unassembled WGS sequence"/>
</dbReference>
<protein>
    <recommendedName>
        <fullName evidence="11">Isopentenyl-diphosphate delta-isomerase</fullName>
        <shortName evidence="11">IPP isomerase</shortName>
        <ecNumber evidence="11">5.3.3.2</ecNumber>
    </recommendedName>
    <alternativeName>
        <fullName evidence="11">Isopentenyl diphosphate:dimethylallyl diphosphate isomerase</fullName>
    </alternativeName>
    <alternativeName>
        <fullName evidence="11">Isopentenyl pyrophosphate isomerase</fullName>
    </alternativeName>
    <alternativeName>
        <fullName evidence="11">Type 2 isopentenyl diphosphate isomerase</fullName>
        <shortName evidence="11">IDI-2</shortName>
    </alternativeName>
</protein>
<dbReference type="CDD" id="cd02811">
    <property type="entry name" value="IDI-2_FMN"/>
    <property type="match status" value="1"/>
</dbReference>
<comment type="subcellular location">
    <subcellularLocation>
        <location evidence="11">Cytoplasm</location>
    </subcellularLocation>
</comment>
<dbReference type="InterPro" id="IPR013785">
    <property type="entry name" value="Aldolase_TIM"/>
</dbReference>
<dbReference type="SUPFAM" id="SSF51395">
    <property type="entry name" value="FMN-linked oxidoreductases"/>
    <property type="match status" value="1"/>
</dbReference>
<accession>A0A226BX90</accession>
<keyword evidence="4 11" id="KW-0288">FMN</keyword>
<dbReference type="GO" id="GO:0070402">
    <property type="term" value="F:NADPH binding"/>
    <property type="evidence" value="ECO:0007669"/>
    <property type="project" value="UniProtKB-UniRule"/>
</dbReference>
<keyword evidence="14" id="KW-1185">Reference proteome</keyword>
<feature type="binding site" evidence="11">
    <location>
        <position position="181"/>
    </location>
    <ligand>
        <name>FMN</name>
        <dbReference type="ChEBI" id="CHEBI:58210"/>
    </ligand>
</feature>
<feature type="binding site" evidence="11">
    <location>
        <begin position="60"/>
        <end position="62"/>
    </location>
    <ligand>
        <name>FMN</name>
        <dbReference type="ChEBI" id="CHEBI:58210"/>
    </ligand>
</feature>
<dbReference type="OrthoDB" id="9795032at2"/>
<dbReference type="InterPro" id="IPR000262">
    <property type="entry name" value="FMN-dep_DH"/>
</dbReference>
<keyword evidence="7 11" id="KW-0521">NADP</keyword>
<evidence type="ECO:0000256" key="8">
    <source>
        <dbReference type="ARBA" id="ARBA00023229"/>
    </source>
</evidence>
<dbReference type="GO" id="GO:0016491">
    <property type="term" value="F:oxidoreductase activity"/>
    <property type="evidence" value="ECO:0007669"/>
    <property type="project" value="InterPro"/>
</dbReference>
<comment type="function">
    <text evidence="11">Involved in the biosynthesis of isoprenoids. Catalyzes the 1,3-allylic rearrangement of the homoallylic substrate isopentenyl (IPP) to its allylic isomer, dimethylallyl diphosphate (DMAPP).</text>
</comment>
<feature type="binding site" evidence="11">
    <location>
        <begin position="5"/>
        <end position="6"/>
    </location>
    <ligand>
        <name>substrate</name>
    </ligand>
</feature>
<comment type="caution">
    <text evidence="13">The sequence shown here is derived from an EMBL/GenBank/DDBJ whole genome shotgun (WGS) entry which is preliminary data.</text>
</comment>
<dbReference type="GO" id="GO:0008299">
    <property type="term" value="P:isoprenoid biosynthetic process"/>
    <property type="evidence" value="ECO:0007669"/>
    <property type="project" value="UniProtKB-UniRule"/>
</dbReference>
<dbReference type="HAMAP" id="MF_00354">
    <property type="entry name" value="Idi_2"/>
    <property type="match status" value="1"/>
</dbReference>
<keyword evidence="5 11" id="KW-0479">Metal-binding</keyword>
<feature type="binding site" evidence="11">
    <location>
        <position position="90"/>
    </location>
    <ligand>
        <name>FMN</name>
        <dbReference type="ChEBI" id="CHEBI:58210"/>
    </ligand>
</feature>
<dbReference type="EMBL" id="NIQC01000032">
    <property type="protein sequence ID" value="OWZ82944.1"/>
    <property type="molecule type" value="Genomic_DNA"/>
</dbReference>
<comment type="catalytic activity">
    <reaction evidence="11">
        <text>isopentenyl diphosphate = dimethylallyl diphosphate</text>
        <dbReference type="Rhea" id="RHEA:23284"/>
        <dbReference type="ChEBI" id="CHEBI:57623"/>
        <dbReference type="ChEBI" id="CHEBI:128769"/>
        <dbReference type="EC" id="5.3.3.2"/>
    </reaction>
</comment>
<keyword evidence="9 11" id="KW-0413">Isomerase</keyword>
<dbReference type="PIRSF" id="PIRSF003314">
    <property type="entry name" value="IPP_isomerase"/>
    <property type="match status" value="1"/>
</dbReference>
<proteinExistence type="inferred from homology"/>
<evidence type="ECO:0000256" key="2">
    <source>
        <dbReference type="ARBA" id="ARBA00022490"/>
    </source>
</evidence>
<feature type="binding site" evidence="11">
    <location>
        <begin position="281"/>
        <end position="282"/>
    </location>
    <ligand>
        <name>FMN</name>
        <dbReference type="ChEBI" id="CHEBI:58210"/>
    </ligand>
</feature>
<evidence type="ECO:0000256" key="10">
    <source>
        <dbReference type="ARBA" id="ARBA00025810"/>
    </source>
</evidence>
<evidence type="ECO:0000256" key="6">
    <source>
        <dbReference type="ARBA" id="ARBA00022842"/>
    </source>
</evidence>
<organism evidence="13 14">
    <name type="scientific">Natranaerobius trueperi</name>
    <dbReference type="NCBI Taxonomy" id="759412"/>
    <lineage>
        <taxon>Bacteria</taxon>
        <taxon>Bacillati</taxon>
        <taxon>Bacillota</taxon>
        <taxon>Clostridia</taxon>
        <taxon>Natranaerobiales</taxon>
        <taxon>Natranaerobiaceae</taxon>
        <taxon>Natranaerobius</taxon>
    </lineage>
</organism>
<comment type="cofactor">
    <cofactor evidence="11">
        <name>Mg(2+)</name>
        <dbReference type="ChEBI" id="CHEBI:18420"/>
    </cofactor>
</comment>
<sequence>MIENRKSDHLKSAINNFKYQNLLKDIRLMHKCLPKHNYNETNLSTTLFNKEIKLPIMFNAITGGAKESLEINKKLARVANDLNIPIAVGSQKIAIKDDSFTNTFEVVREFNPTGLVIANVGAYATVDMAKKAVEMISADALQIHLNAPQELAMPEGDRNFKEFTTNIEKIIDELNVPVIAKEVGFGMKKEDIQELAALNFDAIDISGVGGTNFIKLENERYIEKDPPLKDLEEWGITTGESLLEASAYGFNNIDIIASGGFSSSLDIAKALSLGAKCVAMAGFPLYILWNFGEEELKRKLEQIETQLKSILLLTGSRKLKEFEESPVLIQGNLKEYANQRNLDIEYLSS</sequence>
<evidence type="ECO:0000313" key="13">
    <source>
        <dbReference type="EMBL" id="OWZ82944.1"/>
    </source>
</evidence>
<keyword evidence="2 11" id="KW-0963">Cytoplasm</keyword>
<dbReference type="PANTHER" id="PTHR43665:SF1">
    <property type="entry name" value="ISOPENTENYL-DIPHOSPHATE DELTA-ISOMERASE"/>
    <property type="match status" value="1"/>
</dbReference>
<feature type="domain" description="FMN-dependent dehydrogenase" evidence="12">
    <location>
        <begin position="165"/>
        <end position="325"/>
    </location>
</feature>
<evidence type="ECO:0000256" key="1">
    <source>
        <dbReference type="ARBA" id="ARBA00001917"/>
    </source>
</evidence>
<dbReference type="Pfam" id="PF01070">
    <property type="entry name" value="FMN_dh"/>
    <property type="match status" value="1"/>
</dbReference>
<reference evidence="13 14" key="1">
    <citation type="submission" date="2017-06" db="EMBL/GenBank/DDBJ databases">
        <title>Draft Genome Sequence of Natranaerobius trueperi halophilic, alkalithermophilic bacteria from soda lakes.</title>
        <authorList>
            <person name="Zhao B."/>
        </authorList>
    </citation>
    <scope>NUCLEOTIDE SEQUENCE [LARGE SCALE GENOMIC DNA]</scope>
    <source>
        <strain evidence="13 14">DSM 18760</strain>
    </source>
</reference>
<comment type="subunit">
    <text evidence="10 11">Homooctamer. Dimer of tetramers.</text>
</comment>
<evidence type="ECO:0000256" key="3">
    <source>
        <dbReference type="ARBA" id="ARBA00022630"/>
    </source>
</evidence>
<dbReference type="NCBIfam" id="TIGR02151">
    <property type="entry name" value="IPP_isom_2"/>
    <property type="match status" value="1"/>
</dbReference>
<feature type="binding site" evidence="11">
    <location>
        <position position="149"/>
    </location>
    <ligand>
        <name>substrate</name>
    </ligand>
</feature>
<keyword evidence="3 11" id="KW-0285">Flavoprotein</keyword>
<dbReference type="Gene3D" id="3.20.20.70">
    <property type="entry name" value="Aldolase class I"/>
    <property type="match status" value="1"/>
</dbReference>
<comment type="cofactor">
    <cofactor evidence="1 11">
        <name>FMN</name>
        <dbReference type="ChEBI" id="CHEBI:58210"/>
    </cofactor>
</comment>
<comment type="cofactor">
    <cofactor evidence="11">
        <name>NADPH</name>
        <dbReference type="ChEBI" id="CHEBI:57783"/>
    </cofactor>
</comment>
<keyword evidence="6 11" id="KW-0460">Magnesium</keyword>
<feature type="binding site" evidence="11">
    <location>
        <position position="211"/>
    </location>
    <ligand>
        <name>FMN</name>
        <dbReference type="ChEBI" id="CHEBI:58210"/>
    </ligand>
</feature>
<dbReference type="GO" id="GO:0005737">
    <property type="term" value="C:cytoplasm"/>
    <property type="evidence" value="ECO:0007669"/>
    <property type="project" value="UniProtKB-SubCell"/>
</dbReference>
<evidence type="ECO:0000259" key="12">
    <source>
        <dbReference type="Pfam" id="PF01070"/>
    </source>
</evidence>
<evidence type="ECO:0000256" key="9">
    <source>
        <dbReference type="ARBA" id="ARBA00023235"/>
    </source>
</evidence>
<gene>
    <name evidence="11" type="primary">fni</name>
    <name evidence="13" type="ORF">CDO51_11215</name>
</gene>
<feature type="binding site" evidence="11">
    <location>
        <begin position="90"/>
        <end position="92"/>
    </location>
    <ligand>
        <name>substrate</name>
    </ligand>
</feature>
<feature type="binding site" evidence="11">
    <location>
        <position position="119"/>
    </location>
    <ligand>
        <name>FMN</name>
        <dbReference type="ChEBI" id="CHEBI:58210"/>
    </ligand>
</feature>
<dbReference type="PANTHER" id="PTHR43665">
    <property type="entry name" value="ISOPENTENYL-DIPHOSPHATE DELTA-ISOMERASE"/>
    <property type="match status" value="1"/>
</dbReference>
<comment type="similarity">
    <text evidence="11">Belongs to the IPP isomerase type 2 family.</text>
</comment>